<evidence type="ECO:0000256" key="1">
    <source>
        <dbReference type="SAM" id="MobiDB-lite"/>
    </source>
</evidence>
<proteinExistence type="predicted"/>
<protein>
    <submittedName>
        <fullName evidence="2">Uncharacterized protein</fullName>
    </submittedName>
</protein>
<feature type="region of interest" description="Disordered" evidence="1">
    <location>
        <begin position="1"/>
        <end position="35"/>
    </location>
</feature>
<dbReference type="InterPro" id="IPR006311">
    <property type="entry name" value="TAT_signal"/>
</dbReference>
<dbReference type="EMBL" id="LK995515">
    <property type="protein sequence ID" value="CED91618.1"/>
    <property type="molecule type" value="Genomic_DNA"/>
</dbReference>
<organism evidence="2">
    <name type="scientific">Actinomyces succiniciruminis</name>
    <dbReference type="NCBI Taxonomy" id="1522002"/>
    <lineage>
        <taxon>Bacteria</taxon>
        <taxon>Bacillati</taxon>
        <taxon>Actinomycetota</taxon>
        <taxon>Actinomycetes</taxon>
        <taxon>Actinomycetales</taxon>
        <taxon>Actinomycetaceae</taxon>
        <taxon>Actinomyces</taxon>
    </lineage>
</organism>
<dbReference type="RefSeq" id="WP_210580511.1">
    <property type="nucleotide sequence ID" value="NZ_LK995515.1"/>
</dbReference>
<dbReference type="AlphaFoldDB" id="A0A1L7RQ03"/>
<accession>A0A1L7RQ03</accession>
<sequence>MTPTPATDSAAPSPEPAACRAARAGGSHRPGSAPVGALPRRVLLRRAGALAAAVAATAACGVRLGEGSPASLPTVPAQEAVRDALARQTTLIGSTADVVARSGGQQSAQADAIAVAARTQLEALGGVWDPWATPVPTTYETVSPAPSAAADADVDDLVSALTDGLGQARAAAAACEDAATARLYAALAVAWSLQARTLNEDAVEVSGRDASALAEALPGVLLAAYDATRYALEEVAARSSDEARTRAEADVAYTKAVISASLALGGEDTRLAAYAAPTQAADSATSLDVTWARQAWLRVEETELAQVAPAGGEATEAAIDAALYAAERARAWGAAADDPLPGYSA</sequence>
<name>A0A1L7RQ03_9ACTO</name>
<dbReference type="PROSITE" id="PS51318">
    <property type="entry name" value="TAT"/>
    <property type="match status" value="1"/>
</dbReference>
<feature type="compositionally biased region" description="Low complexity" evidence="1">
    <location>
        <begin position="1"/>
        <end position="24"/>
    </location>
</feature>
<evidence type="ECO:0000313" key="2">
    <source>
        <dbReference type="EMBL" id="CED91618.1"/>
    </source>
</evidence>
<gene>
    <name evidence="2" type="ORF">AAM4_1786</name>
</gene>
<reference evidence="2" key="1">
    <citation type="submission" date="2014-07" db="EMBL/GenBank/DDBJ databases">
        <authorList>
            <person name="Zhang J.E."/>
            <person name="Yang H."/>
            <person name="Guo J."/>
            <person name="Deng Z."/>
            <person name="Luo H."/>
            <person name="Luo M."/>
            <person name="Zhao B."/>
        </authorList>
    </citation>
    <scope>NUCLEOTIDE SEQUENCE</scope>
    <source>
        <strain evidence="2">AM4</strain>
    </source>
</reference>